<reference evidence="3 4" key="1">
    <citation type="journal article" date="2015" name="Genome Announc.">
        <title>Draft Genome Sequence of Burkholderia sp. Strain PML1(12), an Ectomycorrhizosphere-Inhabiting Bacterium with Effective Mineral-Weathering Ability.</title>
        <authorList>
            <person name="Uroz S."/>
            <person name="Oger P."/>
        </authorList>
    </citation>
    <scope>NUCLEOTIDE SEQUENCE [LARGE SCALE GENOMIC DNA]</scope>
    <source>
        <strain evidence="4">PML1(12)</strain>
    </source>
</reference>
<dbReference type="SUPFAM" id="SSF51905">
    <property type="entry name" value="FAD/NAD(P)-binding domain"/>
    <property type="match status" value="1"/>
</dbReference>
<feature type="domain" description="FAD dependent oxidoreductase" evidence="2">
    <location>
        <begin position="3"/>
        <end position="394"/>
    </location>
</feature>
<dbReference type="SUPFAM" id="SSF54373">
    <property type="entry name" value="FAD-linked reductases, C-terminal domain"/>
    <property type="match status" value="1"/>
</dbReference>
<dbReference type="EMBL" id="AEJF01000131">
    <property type="protein sequence ID" value="KLU24261.1"/>
    <property type="molecule type" value="Genomic_DNA"/>
</dbReference>
<organism evidence="3 4">
    <name type="scientific">Caballeronia mineralivorans PML1(12)</name>
    <dbReference type="NCBI Taxonomy" id="908627"/>
    <lineage>
        <taxon>Bacteria</taxon>
        <taxon>Pseudomonadati</taxon>
        <taxon>Pseudomonadota</taxon>
        <taxon>Betaproteobacteria</taxon>
        <taxon>Burkholderiales</taxon>
        <taxon>Burkholderiaceae</taxon>
        <taxon>Caballeronia</taxon>
    </lineage>
</organism>
<dbReference type="Pfam" id="PF01266">
    <property type="entry name" value="DAO"/>
    <property type="match status" value="1"/>
</dbReference>
<dbReference type="PANTHER" id="PTHR13847:SF289">
    <property type="entry name" value="GLYCINE OXIDASE"/>
    <property type="match status" value="1"/>
</dbReference>
<dbReference type="PANTHER" id="PTHR13847">
    <property type="entry name" value="SARCOSINE DEHYDROGENASE-RELATED"/>
    <property type="match status" value="1"/>
</dbReference>
<sequence>MPDVLVIGAGIVGLACAWSALKEGLTVTLVDRDFDGDRTSHGNAGGIAVTESTPISVPGLFFKASKWLLDPLGPLALDWKHVPSALPWFLEFQRASSPTRFRQISLALAALNNRVYDDLVPMFEDVGAMSTFYRRGAITLYETDEAFYADADEWKLKRELGVRWRALNQQEVREYEPALAPVFRHGIFLEDWSHIGDPKQLVSQLRGRVNALGARLVEDVVTKLDVSKGDAPAAVLRNGESIHARQVVVATGAWSAALAESVGDRVLLDSERGYNTTLPQPGIALSREVIFAERKFVATPLDIGIRIGGAAEFAGLKAAPNYKRSDALLTLGKRFLPGIRDEGAVQWMGHRPATPDSLPVIGKSPTTANVIYAFGHGHLGLTQCATTGALVADLLVNRTPRTSLEEYSIKRFRK</sequence>
<gene>
    <name evidence="3" type="ORF">EOS_21070</name>
</gene>
<evidence type="ECO:0000256" key="1">
    <source>
        <dbReference type="ARBA" id="ARBA00023002"/>
    </source>
</evidence>
<dbReference type="InterPro" id="IPR036188">
    <property type="entry name" value="FAD/NAD-bd_sf"/>
</dbReference>
<keyword evidence="4" id="KW-1185">Reference proteome</keyword>
<dbReference type="GO" id="GO:0016491">
    <property type="term" value="F:oxidoreductase activity"/>
    <property type="evidence" value="ECO:0007669"/>
    <property type="project" value="UniProtKB-KW"/>
</dbReference>
<dbReference type="Proteomes" id="UP000035963">
    <property type="component" value="Unassembled WGS sequence"/>
</dbReference>
<dbReference type="Gene3D" id="3.30.9.10">
    <property type="entry name" value="D-Amino Acid Oxidase, subunit A, domain 2"/>
    <property type="match status" value="1"/>
</dbReference>
<protein>
    <submittedName>
        <fullName evidence="3">Amino acid dehydrogenase</fullName>
    </submittedName>
</protein>
<comment type="caution">
    <text evidence="3">The sequence shown here is derived from an EMBL/GenBank/DDBJ whole genome shotgun (WGS) entry which is preliminary data.</text>
</comment>
<dbReference type="Gene3D" id="3.50.50.60">
    <property type="entry name" value="FAD/NAD(P)-binding domain"/>
    <property type="match status" value="2"/>
</dbReference>
<proteinExistence type="predicted"/>
<dbReference type="GO" id="GO:0005737">
    <property type="term" value="C:cytoplasm"/>
    <property type="evidence" value="ECO:0007669"/>
    <property type="project" value="TreeGrafter"/>
</dbReference>
<evidence type="ECO:0000313" key="3">
    <source>
        <dbReference type="EMBL" id="KLU24261.1"/>
    </source>
</evidence>
<evidence type="ECO:0000313" key="4">
    <source>
        <dbReference type="Proteomes" id="UP000035963"/>
    </source>
</evidence>
<keyword evidence="1" id="KW-0560">Oxidoreductase</keyword>
<dbReference type="PATRIC" id="fig|908627.4.peg.4717"/>
<accession>A0A0J1CVC9</accession>
<dbReference type="InterPro" id="IPR006076">
    <property type="entry name" value="FAD-dep_OxRdtase"/>
</dbReference>
<evidence type="ECO:0000259" key="2">
    <source>
        <dbReference type="Pfam" id="PF01266"/>
    </source>
</evidence>
<dbReference type="AlphaFoldDB" id="A0A0J1CVC9"/>
<name>A0A0J1CVC9_9BURK</name>